<organism evidence="2">
    <name type="scientific">Caldithrix abyssi</name>
    <dbReference type="NCBI Taxonomy" id="187145"/>
    <lineage>
        <taxon>Bacteria</taxon>
        <taxon>Pseudomonadati</taxon>
        <taxon>Calditrichota</taxon>
        <taxon>Calditrichia</taxon>
        <taxon>Calditrichales</taxon>
        <taxon>Calditrichaceae</taxon>
        <taxon>Caldithrix</taxon>
    </lineage>
</organism>
<feature type="domain" description="SPOR" evidence="1">
    <location>
        <begin position="79"/>
        <end position="158"/>
    </location>
</feature>
<dbReference type="EMBL" id="DRLD01000118">
    <property type="protein sequence ID" value="HED09917.1"/>
    <property type="molecule type" value="Genomic_DNA"/>
</dbReference>
<dbReference type="Gene3D" id="3.30.70.1070">
    <property type="entry name" value="Sporulation related repeat"/>
    <property type="match status" value="1"/>
</dbReference>
<dbReference type="Proteomes" id="UP000886005">
    <property type="component" value="Unassembled WGS sequence"/>
</dbReference>
<dbReference type="AlphaFoldDB" id="A0A7V1PUS7"/>
<dbReference type="GO" id="GO:0042834">
    <property type="term" value="F:peptidoglycan binding"/>
    <property type="evidence" value="ECO:0007669"/>
    <property type="project" value="InterPro"/>
</dbReference>
<dbReference type="PROSITE" id="PS51257">
    <property type="entry name" value="PROKAR_LIPOPROTEIN"/>
    <property type="match status" value="1"/>
</dbReference>
<comment type="caution">
    <text evidence="2">The sequence shown here is derived from an EMBL/GenBank/DDBJ whole genome shotgun (WGS) entry which is preliminary data.</text>
</comment>
<name>A0A7V1PUS7_CALAY</name>
<sequence length="168" mass="18628">MRLILVAALLIFLASCGGGKKLSRVEKDTPSSTAYDESFDPSTLNDDDIIIARNPKANTAAEAAVSADAKAESVGETRYREVNGFQVQIFVTKDLERATLVREEARELFADLGYAVYLTFESNLYKVRVGDAVSREEAETIKDEARDRNYREAFIVRAKVRVPVSEGN</sequence>
<proteinExistence type="predicted"/>
<dbReference type="Pfam" id="PF05036">
    <property type="entry name" value="SPOR"/>
    <property type="match status" value="1"/>
</dbReference>
<protein>
    <submittedName>
        <fullName evidence="2">SPOR domain-containing protein</fullName>
    </submittedName>
</protein>
<dbReference type="PROSITE" id="PS51724">
    <property type="entry name" value="SPOR"/>
    <property type="match status" value="1"/>
</dbReference>
<reference evidence="2" key="1">
    <citation type="journal article" date="2020" name="mSystems">
        <title>Genome- and Community-Level Interaction Insights into Carbon Utilization and Element Cycling Functions of Hydrothermarchaeota in Hydrothermal Sediment.</title>
        <authorList>
            <person name="Zhou Z."/>
            <person name="Liu Y."/>
            <person name="Xu W."/>
            <person name="Pan J."/>
            <person name="Luo Z.H."/>
            <person name="Li M."/>
        </authorList>
    </citation>
    <scope>NUCLEOTIDE SEQUENCE [LARGE SCALE GENOMIC DNA]</scope>
    <source>
        <strain evidence="2">HyVt-456</strain>
    </source>
</reference>
<evidence type="ECO:0000259" key="1">
    <source>
        <dbReference type="PROSITE" id="PS51724"/>
    </source>
</evidence>
<dbReference type="SUPFAM" id="SSF110997">
    <property type="entry name" value="Sporulation related repeat"/>
    <property type="match status" value="1"/>
</dbReference>
<dbReference type="InterPro" id="IPR036680">
    <property type="entry name" value="SPOR-like_sf"/>
</dbReference>
<gene>
    <name evidence="2" type="ORF">ENJ10_04460</name>
</gene>
<accession>A0A7V1PUS7</accession>
<dbReference type="InterPro" id="IPR007730">
    <property type="entry name" value="SPOR-like_dom"/>
</dbReference>
<evidence type="ECO:0000313" key="2">
    <source>
        <dbReference type="EMBL" id="HED09917.1"/>
    </source>
</evidence>